<evidence type="ECO:0000313" key="1">
    <source>
        <dbReference type="EMBL" id="PDT43921.1"/>
    </source>
</evidence>
<dbReference type="EMBL" id="NWTC01000051">
    <property type="protein sequence ID" value="PDT43921.1"/>
    <property type="molecule type" value="Genomic_DNA"/>
</dbReference>
<sequence>MTATSHCIPPDDVEMLSAVFEELLRECHSRRDSPEAQDLAARLITIYQSGVRDTMLLRKLTISVRGSRPVSARTT</sequence>
<gene>
    <name evidence="1" type="ORF">CO661_32285</name>
</gene>
<protein>
    <submittedName>
        <fullName evidence="1">Uncharacterized protein</fullName>
    </submittedName>
</protein>
<name>A0A2A6LMX5_RHIFR</name>
<dbReference type="Proteomes" id="UP000220353">
    <property type="component" value="Unassembled WGS sequence"/>
</dbReference>
<evidence type="ECO:0000313" key="2">
    <source>
        <dbReference type="Proteomes" id="UP000220353"/>
    </source>
</evidence>
<reference evidence="1 2" key="1">
    <citation type="submission" date="2017-09" db="EMBL/GenBank/DDBJ databases">
        <title>Comparative genomics of rhizobia isolated from Phaseolus vulgaris in China.</title>
        <authorList>
            <person name="Tong W."/>
        </authorList>
    </citation>
    <scope>NUCLEOTIDE SEQUENCE [LARGE SCALE GENOMIC DNA]</scope>
    <source>
        <strain evidence="1 2">PCH1</strain>
    </source>
</reference>
<dbReference type="AlphaFoldDB" id="A0A2A6LMX5"/>
<organism evidence="1 2">
    <name type="scientific">Rhizobium fredii</name>
    <name type="common">Sinorhizobium fredii</name>
    <dbReference type="NCBI Taxonomy" id="380"/>
    <lineage>
        <taxon>Bacteria</taxon>
        <taxon>Pseudomonadati</taxon>
        <taxon>Pseudomonadota</taxon>
        <taxon>Alphaproteobacteria</taxon>
        <taxon>Hyphomicrobiales</taxon>
        <taxon>Rhizobiaceae</taxon>
        <taxon>Sinorhizobium/Ensifer group</taxon>
        <taxon>Sinorhizobium</taxon>
    </lineage>
</organism>
<accession>A0A2A6LMX5</accession>
<proteinExistence type="predicted"/>
<comment type="caution">
    <text evidence="1">The sequence shown here is derived from an EMBL/GenBank/DDBJ whole genome shotgun (WGS) entry which is preliminary data.</text>
</comment>